<feature type="region of interest" description="Disordered" evidence="7">
    <location>
        <begin position="648"/>
        <end position="667"/>
    </location>
</feature>
<dbReference type="PANTHER" id="PTHR12385:SF12">
    <property type="entry name" value="CHOLINE TRANSPORTER-LIKE PROTEIN"/>
    <property type="match status" value="1"/>
</dbReference>
<dbReference type="Pfam" id="PF04515">
    <property type="entry name" value="Choline_transpo"/>
    <property type="match status" value="1"/>
</dbReference>
<feature type="transmembrane region" description="Helical" evidence="6">
    <location>
        <begin position="595"/>
        <end position="620"/>
    </location>
</feature>
<keyword evidence="3 6" id="KW-0812">Transmembrane</keyword>
<keyword evidence="4 6" id="KW-1133">Transmembrane helix</keyword>
<evidence type="ECO:0000256" key="6">
    <source>
        <dbReference type="RuleBase" id="RU368066"/>
    </source>
</evidence>
<dbReference type="EMBL" id="NEVH01023960">
    <property type="protein sequence ID" value="PNF17642.1"/>
    <property type="molecule type" value="Genomic_DNA"/>
</dbReference>
<dbReference type="InParanoid" id="A0A2J7PMS5"/>
<name>A0A2J7PMS5_9NEOP</name>
<evidence type="ECO:0000256" key="2">
    <source>
        <dbReference type="ARBA" id="ARBA00007168"/>
    </source>
</evidence>
<comment type="function">
    <text evidence="6">Choline transporter.</text>
</comment>
<evidence type="ECO:0000313" key="8">
    <source>
        <dbReference type="EMBL" id="PNF17642.1"/>
    </source>
</evidence>
<keyword evidence="9" id="KW-1185">Reference proteome</keyword>
<feature type="transmembrane region" description="Helical" evidence="6">
    <location>
        <begin position="208"/>
        <end position="229"/>
    </location>
</feature>
<reference evidence="8 9" key="1">
    <citation type="submission" date="2017-12" db="EMBL/GenBank/DDBJ databases">
        <title>Hemimetabolous genomes reveal molecular basis of termite eusociality.</title>
        <authorList>
            <person name="Harrison M.C."/>
            <person name="Jongepier E."/>
            <person name="Robertson H.M."/>
            <person name="Arning N."/>
            <person name="Bitard-Feildel T."/>
            <person name="Chao H."/>
            <person name="Childers C.P."/>
            <person name="Dinh H."/>
            <person name="Doddapaneni H."/>
            <person name="Dugan S."/>
            <person name="Gowin J."/>
            <person name="Greiner C."/>
            <person name="Han Y."/>
            <person name="Hu H."/>
            <person name="Hughes D.S.T."/>
            <person name="Huylmans A.-K."/>
            <person name="Kemena C."/>
            <person name="Kremer L.P.M."/>
            <person name="Lee S.L."/>
            <person name="Lopez-Ezquerra A."/>
            <person name="Mallet L."/>
            <person name="Monroy-Kuhn J.M."/>
            <person name="Moser A."/>
            <person name="Murali S.C."/>
            <person name="Muzny D.M."/>
            <person name="Otani S."/>
            <person name="Piulachs M.-D."/>
            <person name="Poelchau M."/>
            <person name="Qu J."/>
            <person name="Schaub F."/>
            <person name="Wada-Katsumata A."/>
            <person name="Worley K.C."/>
            <person name="Xie Q."/>
            <person name="Ylla G."/>
            <person name="Poulsen M."/>
            <person name="Gibbs R.A."/>
            <person name="Schal C."/>
            <person name="Richards S."/>
            <person name="Belles X."/>
            <person name="Korb J."/>
            <person name="Bornberg-Bauer E."/>
        </authorList>
    </citation>
    <scope>NUCLEOTIDE SEQUENCE [LARGE SCALE GENOMIC DNA]</scope>
    <source>
        <tissue evidence="8">Whole body</tissue>
    </source>
</reference>
<comment type="similarity">
    <text evidence="2 6">Belongs to the CTL (choline transporter-like) family.</text>
</comment>
<organism evidence="8 9">
    <name type="scientific">Cryptotermes secundus</name>
    <dbReference type="NCBI Taxonomy" id="105785"/>
    <lineage>
        <taxon>Eukaryota</taxon>
        <taxon>Metazoa</taxon>
        <taxon>Ecdysozoa</taxon>
        <taxon>Arthropoda</taxon>
        <taxon>Hexapoda</taxon>
        <taxon>Insecta</taxon>
        <taxon>Pterygota</taxon>
        <taxon>Neoptera</taxon>
        <taxon>Polyneoptera</taxon>
        <taxon>Dictyoptera</taxon>
        <taxon>Blattodea</taxon>
        <taxon>Blattoidea</taxon>
        <taxon>Termitoidae</taxon>
        <taxon>Kalotermitidae</taxon>
        <taxon>Cryptotermitinae</taxon>
        <taxon>Cryptotermes</taxon>
    </lineage>
</organism>
<dbReference type="FunCoup" id="A0A2J7PMS5">
    <property type="interactions" value="133"/>
</dbReference>
<gene>
    <name evidence="8" type="ORF">B7P43_G07351</name>
</gene>
<dbReference type="STRING" id="105785.A0A2J7PMS5"/>
<dbReference type="Proteomes" id="UP000235965">
    <property type="component" value="Unassembled WGS sequence"/>
</dbReference>
<dbReference type="InterPro" id="IPR007603">
    <property type="entry name" value="Choline_transptr-like"/>
</dbReference>
<comment type="subcellular location">
    <subcellularLocation>
        <location evidence="6">Cell membrane</location>
        <topology evidence="6">Multi-pass membrane protein</topology>
    </subcellularLocation>
    <subcellularLocation>
        <location evidence="1">Membrane</location>
        <topology evidence="1">Multi-pass membrane protein</topology>
    </subcellularLocation>
</comment>
<evidence type="ECO:0000256" key="4">
    <source>
        <dbReference type="ARBA" id="ARBA00022989"/>
    </source>
</evidence>
<dbReference type="PANTHER" id="PTHR12385">
    <property type="entry name" value="CHOLINE TRANSPORTER-LIKE (SLC FAMILY 44)"/>
    <property type="match status" value="1"/>
</dbReference>
<protein>
    <recommendedName>
        <fullName evidence="6">Choline transporter-like protein</fullName>
    </recommendedName>
</protein>
<feature type="transmembrane region" description="Helical" evidence="6">
    <location>
        <begin position="414"/>
        <end position="441"/>
    </location>
</feature>
<keyword evidence="5 6" id="KW-0472">Membrane</keyword>
<dbReference type="GO" id="GO:0005886">
    <property type="term" value="C:plasma membrane"/>
    <property type="evidence" value="ECO:0007669"/>
    <property type="project" value="UniProtKB-SubCell"/>
</dbReference>
<feature type="transmembrane region" description="Helical" evidence="6">
    <location>
        <begin position="324"/>
        <end position="348"/>
    </location>
</feature>
<proteinExistence type="inferred from homology"/>
<evidence type="ECO:0000313" key="9">
    <source>
        <dbReference type="Proteomes" id="UP000235965"/>
    </source>
</evidence>
<evidence type="ECO:0000256" key="1">
    <source>
        <dbReference type="ARBA" id="ARBA00004141"/>
    </source>
</evidence>
<sequence>MSCCDGDDDTAAASRSERDGTRRCTDVLWLCMFILFWFVMIYIAAFAYVYGDPLKLVNGYDSFGNTCGISKNEKLGGLELSGFDTSDKQYLFYMDVKDIQNSLKICVKQCPDRNLINFTSIQEFYRRTGSLLCTYDFNLDSQEWQHNSKSEALQTKFGPCPPTPIYDSVPVLNRCVPRPVKELVFSVLNSWDTVEQVLGDLYATWREILVLTLLAFVLSLVLIAILHLLASFVAWIFMLIVSFTAVVGTGILWWTYVDLKHQLDNTPESQMLKESVKNESAFLIYSILATIITIIILLLVIAVRKSVSSMARIFEESAECLAALPALFLQPFITFLALVAFFAFWVSVTVCLATSNYPGSEFLHPLVDPALIPDVDPSHSSVFKLSVPLSNVSLSGLKRFTFFEMKPSWVRYMWWLYVIGLVWTSEFILSCQQMVIAGAVAHWMFNNRDRESGSVMSSMGKLVCYHLGSVAKGSFLIMIFKLPRIVLMYIDRKLREHKNAGSECASCGMRACICCLYCLENFIKFINHNAYTVIAMEGYSFCTSAKIAFNTLVSNALDLAVLNSVGDFILFLGKCLVTAATGSIGLVIMKQNSHLHFYAIPTLVVCIFSYFIAHSVLSLYEIVIDTMFLCMCEGKKLYGSEWGEHSGRRVETNGNNGSELEPMNNLR</sequence>
<feature type="transmembrane region" description="Helical" evidence="6">
    <location>
        <begin position="282"/>
        <end position="303"/>
    </location>
</feature>
<evidence type="ECO:0000256" key="3">
    <source>
        <dbReference type="ARBA" id="ARBA00022692"/>
    </source>
</evidence>
<evidence type="ECO:0000256" key="5">
    <source>
        <dbReference type="ARBA" id="ARBA00023136"/>
    </source>
</evidence>
<feature type="transmembrane region" description="Helical" evidence="6">
    <location>
        <begin position="27"/>
        <end position="50"/>
    </location>
</feature>
<accession>A0A2J7PMS5</accession>
<dbReference type="GO" id="GO:0022857">
    <property type="term" value="F:transmembrane transporter activity"/>
    <property type="evidence" value="ECO:0007669"/>
    <property type="project" value="UniProtKB-UniRule"/>
</dbReference>
<comment type="caution">
    <text evidence="8">The sequence shown here is derived from an EMBL/GenBank/DDBJ whole genome shotgun (WGS) entry which is preliminary data.</text>
</comment>
<feature type="transmembrane region" description="Helical" evidence="6">
    <location>
        <begin position="568"/>
        <end position="588"/>
    </location>
</feature>
<dbReference type="AlphaFoldDB" id="A0A2J7PMS5"/>
<feature type="transmembrane region" description="Helical" evidence="6">
    <location>
        <begin position="236"/>
        <end position="256"/>
    </location>
</feature>
<evidence type="ECO:0000256" key="7">
    <source>
        <dbReference type="SAM" id="MobiDB-lite"/>
    </source>
</evidence>
<dbReference type="OrthoDB" id="420519at2759"/>